<reference evidence="4 5" key="2">
    <citation type="submission" date="2015-05" db="EMBL/GenBank/DDBJ databases">
        <authorList>
            <person name="Morales-Cruz A."/>
            <person name="Amrine K.C."/>
            <person name="Cantu D."/>
        </authorList>
    </citation>
    <scope>NUCLEOTIDE SEQUENCE [LARGE SCALE GENOMIC DNA]</scope>
    <source>
        <strain evidence="4">UCRPC4</strain>
    </source>
</reference>
<evidence type="ECO:0000256" key="2">
    <source>
        <dbReference type="ARBA" id="ARBA00022737"/>
    </source>
</evidence>
<dbReference type="Pfam" id="PF00581">
    <property type="entry name" value="Rhodanese"/>
    <property type="match status" value="1"/>
</dbReference>
<accession>A0A0G2GM99</accession>
<gene>
    <name evidence="4" type="ORF">UCRPC4_g05188</name>
</gene>
<dbReference type="SUPFAM" id="SSF52821">
    <property type="entry name" value="Rhodanese/Cell cycle control phosphatase"/>
    <property type="match status" value="2"/>
</dbReference>
<evidence type="ECO:0000313" key="5">
    <source>
        <dbReference type="Proteomes" id="UP000053317"/>
    </source>
</evidence>
<proteinExistence type="predicted"/>
<dbReference type="SMART" id="SM00450">
    <property type="entry name" value="RHOD"/>
    <property type="match status" value="1"/>
</dbReference>
<dbReference type="FunFam" id="3.40.250.10:FF:000001">
    <property type="entry name" value="Sulfurtransferase"/>
    <property type="match status" value="1"/>
</dbReference>
<name>A0A0G2GM99_PHACM</name>
<dbReference type="InterPro" id="IPR036873">
    <property type="entry name" value="Rhodanese-like_dom_sf"/>
</dbReference>
<dbReference type="InterPro" id="IPR001763">
    <property type="entry name" value="Rhodanese-like_dom"/>
</dbReference>
<dbReference type="Gene3D" id="3.40.250.10">
    <property type="entry name" value="Rhodanese-like domain"/>
    <property type="match status" value="2"/>
</dbReference>
<dbReference type="PANTHER" id="PTHR11364">
    <property type="entry name" value="THIOSULFATE SULFERTANSFERASE"/>
    <property type="match status" value="1"/>
</dbReference>
<dbReference type="Proteomes" id="UP000053317">
    <property type="component" value="Unassembled WGS sequence"/>
</dbReference>
<comment type="caution">
    <text evidence="4">The sequence shown here is derived from an EMBL/GenBank/DDBJ whole genome shotgun (WGS) entry which is preliminary data.</text>
</comment>
<sequence length="234" mass="25861">MLPTSEGFAEAMKELGIRKDDDLVVYDTEELGIFSAPRVAWTLRVFGHPKVHLLNNFKTWVQQGLPTESGEPQEFEPTKYPVPNFHPDMVVKFAEMKTIGYDHGKEGAEEVQILDARSKGRWEGTEPEPRPGLSAGHMPGSISLPFQELLDPGTKTLLPPEELRKTFEAKGLDQKKPIITTCGTGVTAAIIEAALHHAAFGPADDRRVYDGSWTEWAQRVSPSSGLIRSSIQGK</sequence>
<feature type="domain" description="Rhodanese" evidence="3">
    <location>
        <begin position="3"/>
        <end position="69"/>
    </location>
</feature>
<keyword evidence="5" id="KW-1185">Reference proteome</keyword>
<dbReference type="AlphaFoldDB" id="A0A0G2GM99"/>
<evidence type="ECO:0000313" key="4">
    <source>
        <dbReference type="EMBL" id="KKY17985.1"/>
    </source>
</evidence>
<reference evidence="4 5" key="1">
    <citation type="submission" date="2015-05" db="EMBL/GenBank/DDBJ databases">
        <title>Distinctive expansion of gene families associated with plant cell wall degradation and secondary metabolism in the genomes of grapevine trunk pathogens.</title>
        <authorList>
            <person name="Lawrence D.P."/>
            <person name="Travadon R."/>
            <person name="Rolshausen P.E."/>
            <person name="Baumgartner K."/>
        </authorList>
    </citation>
    <scope>NUCLEOTIDE SEQUENCE [LARGE SCALE GENOMIC DNA]</scope>
    <source>
        <strain evidence="4">UCRPC4</strain>
    </source>
</reference>
<dbReference type="OrthoDB" id="270167at2759"/>
<dbReference type="GO" id="GO:0004792">
    <property type="term" value="F:thiosulfate-cyanide sulfurtransferase activity"/>
    <property type="evidence" value="ECO:0007669"/>
    <property type="project" value="EnsemblFungi"/>
</dbReference>
<dbReference type="GO" id="GO:0005739">
    <property type="term" value="C:mitochondrion"/>
    <property type="evidence" value="ECO:0007669"/>
    <property type="project" value="TreeGrafter"/>
</dbReference>
<dbReference type="EMBL" id="LCWF01000133">
    <property type="protein sequence ID" value="KKY17985.1"/>
    <property type="molecule type" value="Genomic_DNA"/>
</dbReference>
<organism evidence="4 5">
    <name type="scientific">Phaeomoniella chlamydospora</name>
    <name type="common">Phaeoacremonium chlamydosporum</name>
    <dbReference type="NCBI Taxonomy" id="158046"/>
    <lineage>
        <taxon>Eukaryota</taxon>
        <taxon>Fungi</taxon>
        <taxon>Dikarya</taxon>
        <taxon>Ascomycota</taxon>
        <taxon>Pezizomycotina</taxon>
        <taxon>Eurotiomycetes</taxon>
        <taxon>Chaetothyriomycetidae</taxon>
        <taxon>Phaeomoniellales</taxon>
        <taxon>Phaeomoniellaceae</taxon>
        <taxon>Phaeomoniella</taxon>
    </lineage>
</organism>
<keyword evidence="2" id="KW-0677">Repeat</keyword>
<feature type="domain" description="Rhodanese" evidence="3">
    <location>
        <begin position="107"/>
        <end position="225"/>
    </location>
</feature>
<dbReference type="InterPro" id="IPR045078">
    <property type="entry name" value="TST/MPST-like"/>
</dbReference>
<evidence type="ECO:0000256" key="1">
    <source>
        <dbReference type="ARBA" id="ARBA00022679"/>
    </source>
</evidence>
<protein>
    <submittedName>
        <fullName evidence="4">Putative thiosulfate sulfurtransferase</fullName>
    </submittedName>
</protein>
<dbReference type="PROSITE" id="PS50206">
    <property type="entry name" value="RHODANESE_3"/>
    <property type="match status" value="2"/>
</dbReference>
<dbReference type="PANTHER" id="PTHR11364:SF27">
    <property type="entry name" value="SULFURTRANSFERASE"/>
    <property type="match status" value="1"/>
</dbReference>
<keyword evidence="1 4" id="KW-0808">Transferase</keyword>
<dbReference type="GO" id="GO:0002143">
    <property type="term" value="P:tRNA wobble position uridine thiolation"/>
    <property type="evidence" value="ECO:0007669"/>
    <property type="project" value="EnsemblFungi"/>
</dbReference>
<dbReference type="CDD" id="cd01449">
    <property type="entry name" value="TST_Repeat_2"/>
    <property type="match status" value="1"/>
</dbReference>
<evidence type="ECO:0000259" key="3">
    <source>
        <dbReference type="PROSITE" id="PS50206"/>
    </source>
</evidence>